<evidence type="ECO:0000256" key="4">
    <source>
        <dbReference type="ARBA" id="ARBA00022840"/>
    </source>
</evidence>
<reference evidence="6 7" key="1">
    <citation type="submission" date="2018-09" db="EMBL/GenBank/DDBJ databases">
        <title>Genomic Encyclopedia of Type Strains, Phase III (KMG-III): the genomes of soil and plant-associated and newly described type strains.</title>
        <authorList>
            <person name="Whitman W."/>
        </authorList>
    </citation>
    <scope>NUCLEOTIDE SEQUENCE [LARGE SCALE GENOMIC DNA]</scope>
    <source>
        <strain evidence="6 7">CECT 7938</strain>
    </source>
</reference>
<keyword evidence="3" id="KW-0547">Nucleotide-binding</keyword>
<evidence type="ECO:0000256" key="3">
    <source>
        <dbReference type="ARBA" id="ARBA00022741"/>
    </source>
</evidence>
<comment type="similarity">
    <text evidence="1">Belongs to the ABC transporter superfamily.</text>
</comment>
<dbReference type="GO" id="GO:0005524">
    <property type="term" value="F:ATP binding"/>
    <property type="evidence" value="ECO:0007669"/>
    <property type="project" value="UniProtKB-KW"/>
</dbReference>
<dbReference type="CDD" id="cd03264">
    <property type="entry name" value="ABC_drug_resistance_like"/>
    <property type="match status" value="1"/>
</dbReference>
<keyword evidence="7" id="KW-1185">Reference proteome</keyword>
<dbReference type="SMART" id="SM00382">
    <property type="entry name" value="AAA"/>
    <property type="match status" value="1"/>
</dbReference>
<dbReference type="PANTHER" id="PTHR43335:SF2">
    <property type="entry name" value="ABC TRANSPORTER, ATP-BINDING PROTEIN"/>
    <property type="match status" value="1"/>
</dbReference>
<protein>
    <submittedName>
        <fullName evidence="6">ABC-type multidrug transport system ATPase subunit</fullName>
    </submittedName>
</protein>
<feature type="domain" description="ABC transporter" evidence="5">
    <location>
        <begin position="4"/>
        <end position="234"/>
    </location>
</feature>
<evidence type="ECO:0000256" key="2">
    <source>
        <dbReference type="ARBA" id="ARBA00022448"/>
    </source>
</evidence>
<dbReference type="Gene3D" id="3.40.50.300">
    <property type="entry name" value="P-loop containing nucleotide triphosphate hydrolases"/>
    <property type="match status" value="1"/>
</dbReference>
<evidence type="ECO:0000256" key="1">
    <source>
        <dbReference type="ARBA" id="ARBA00005417"/>
    </source>
</evidence>
<dbReference type="AlphaFoldDB" id="A0A420BFG8"/>
<gene>
    <name evidence="6" type="ORF">DFQ12_0268</name>
</gene>
<name>A0A420BFG8_SPHD1</name>
<dbReference type="GO" id="GO:0016887">
    <property type="term" value="F:ATP hydrolysis activity"/>
    <property type="evidence" value="ECO:0007669"/>
    <property type="project" value="InterPro"/>
</dbReference>
<keyword evidence="2" id="KW-0813">Transport</keyword>
<keyword evidence="4" id="KW-0067">ATP-binding</keyword>
<dbReference type="InterPro" id="IPR003593">
    <property type="entry name" value="AAA+_ATPase"/>
</dbReference>
<dbReference type="OrthoDB" id="9785229at2"/>
<dbReference type="Proteomes" id="UP000286246">
    <property type="component" value="Unassembled WGS sequence"/>
</dbReference>
<evidence type="ECO:0000259" key="5">
    <source>
        <dbReference type="PROSITE" id="PS50893"/>
    </source>
</evidence>
<dbReference type="PROSITE" id="PS00211">
    <property type="entry name" value="ABC_TRANSPORTER_1"/>
    <property type="match status" value="1"/>
</dbReference>
<comment type="caution">
    <text evidence="6">The sequence shown here is derived from an EMBL/GenBank/DDBJ whole genome shotgun (WGS) entry which is preliminary data.</text>
</comment>
<sequence>MNSLSIEQLSLTYRNGVQALTNIDLKISNGMFGLLGPNGAGKSSLMKCIVGLMQPSQGSISFNGSSVKQDPDAIRKYLGYLPQDFSVYPKVTAYQLLNHIARLKGLSDTRSRSEQIDVLLHKVNLYEARNQEVLTFSGGMKQRFGVAQALLGSPKIIIVDEPTAGLDPAERSRFNFLLNEISKDVIVLLSTHLVEDVRNLCPAMAILAAGRIIKQGRPADLIHQLDGKLWSAFIPSSDLQHYEDQYQLISKDLREGKLQITIYAESPVPGFTVQKPTLDHVYFKALDEEAKR</sequence>
<evidence type="ECO:0000313" key="6">
    <source>
        <dbReference type="EMBL" id="RKE55436.1"/>
    </source>
</evidence>
<dbReference type="InterPro" id="IPR003439">
    <property type="entry name" value="ABC_transporter-like_ATP-bd"/>
</dbReference>
<dbReference type="RefSeq" id="WP_120257218.1">
    <property type="nucleotide sequence ID" value="NZ_RAPY01000001.1"/>
</dbReference>
<dbReference type="EMBL" id="RAPY01000001">
    <property type="protein sequence ID" value="RKE55436.1"/>
    <property type="molecule type" value="Genomic_DNA"/>
</dbReference>
<evidence type="ECO:0000313" key="7">
    <source>
        <dbReference type="Proteomes" id="UP000286246"/>
    </source>
</evidence>
<dbReference type="SUPFAM" id="SSF52540">
    <property type="entry name" value="P-loop containing nucleoside triphosphate hydrolases"/>
    <property type="match status" value="1"/>
</dbReference>
<dbReference type="PANTHER" id="PTHR43335">
    <property type="entry name" value="ABC TRANSPORTER, ATP-BINDING PROTEIN"/>
    <property type="match status" value="1"/>
</dbReference>
<dbReference type="InterPro" id="IPR027417">
    <property type="entry name" value="P-loop_NTPase"/>
</dbReference>
<dbReference type="InterPro" id="IPR017871">
    <property type="entry name" value="ABC_transporter-like_CS"/>
</dbReference>
<dbReference type="Pfam" id="PF00005">
    <property type="entry name" value="ABC_tran"/>
    <property type="match status" value="1"/>
</dbReference>
<organism evidence="6 7">
    <name type="scientific">Sphingobacterium detergens</name>
    <dbReference type="NCBI Taxonomy" id="1145106"/>
    <lineage>
        <taxon>Bacteria</taxon>
        <taxon>Pseudomonadati</taxon>
        <taxon>Bacteroidota</taxon>
        <taxon>Sphingobacteriia</taxon>
        <taxon>Sphingobacteriales</taxon>
        <taxon>Sphingobacteriaceae</taxon>
        <taxon>Sphingobacterium</taxon>
    </lineage>
</organism>
<proteinExistence type="inferred from homology"/>
<accession>A0A420BFG8</accession>
<dbReference type="PROSITE" id="PS50893">
    <property type="entry name" value="ABC_TRANSPORTER_2"/>
    <property type="match status" value="1"/>
</dbReference>